<comment type="caution">
    <text evidence="3">The sequence shown here is derived from an EMBL/GenBank/DDBJ whole genome shotgun (WGS) entry which is preliminary data.</text>
</comment>
<organism evidence="3 4">
    <name type="scientific">[Roseibacterium] beibuensis</name>
    <dbReference type="NCBI Taxonomy" id="1193142"/>
    <lineage>
        <taxon>Bacteria</taxon>
        <taxon>Pseudomonadati</taxon>
        <taxon>Pseudomonadota</taxon>
        <taxon>Alphaproteobacteria</taxon>
        <taxon>Rhodobacterales</taxon>
        <taxon>Roseobacteraceae</taxon>
        <taxon>Roseicyclus</taxon>
    </lineage>
</organism>
<evidence type="ECO:0000313" key="3">
    <source>
        <dbReference type="EMBL" id="GAA5070870.1"/>
    </source>
</evidence>
<feature type="transmembrane region" description="Helical" evidence="1">
    <location>
        <begin position="190"/>
        <end position="215"/>
    </location>
</feature>
<accession>A0ABP9L4H7</accession>
<keyword evidence="1" id="KW-0472">Membrane</keyword>
<dbReference type="InterPro" id="IPR000620">
    <property type="entry name" value="EamA_dom"/>
</dbReference>
<dbReference type="EMBL" id="BAABHW010000002">
    <property type="protein sequence ID" value="GAA5070870.1"/>
    <property type="molecule type" value="Genomic_DNA"/>
</dbReference>
<dbReference type="SUPFAM" id="SSF103481">
    <property type="entry name" value="Multidrug resistance efflux transporter EmrE"/>
    <property type="match status" value="2"/>
</dbReference>
<dbReference type="Proteomes" id="UP001499910">
    <property type="component" value="Unassembled WGS sequence"/>
</dbReference>
<feature type="transmembrane region" description="Helical" evidence="1">
    <location>
        <begin position="112"/>
        <end position="140"/>
    </location>
</feature>
<protein>
    <submittedName>
        <fullName evidence="3">DMT family transporter</fullName>
    </submittedName>
</protein>
<feature type="transmembrane region" description="Helical" evidence="1">
    <location>
        <begin position="40"/>
        <end position="57"/>
    </location>
</feature>
<feature type="domain" description="EamA" evidence="2">
    <location>
        <begin position="164"/>
        <end position="299"/>
    </location>
</feature>
<evidence type="ECO:0000256" key="1">
    <source>
        <dbReference type="SAM" id="Phobius"/>
    </source>
</evidence>
<dbReference type="InterPro" id="IPR037185">
    <property type="entry name" value="EmrE-like"/>
</dbReference>
<keyword evidence="1" id="KW-1133">Transmembrane helix</keyword>
<proteinExistence type="predicted"/>
<gene>
    <name evidence="3" type="ORF">GCM10023209_13980</name>
</gene>
<evidence type="ECO:0000259" key="2">
    <source>
        <dbReference type="Pfam" id="PF00892"/>
    </source>
</evidence>
<feature type="transmembrane region" description="Helical" evidence="1">
    <location>
        <begin position="227"/>
        <end position="249"/>
    </location>
</feature>
<dbReference type="Pfam" id="PF00892">
    <property type="entry name" value="EamA"/>
    <property type="match status" value="1"/>
</dbReference>
<sequence>MPLWIPVTIFAAFMQNLRFLLQRHLKVTGLSTAGATWARFAYSAPLVAALAFGYLWLSGQATPAADLRFWAFLVPGAIGQILATMCVVALFAFRNFPVGVTLAKTEVILSAIIGLILLGDTVSPGLVAAIAIGFVGVVLLSDPPKGDTSLPLRQRLFNRASGYGLASGLLFGVSAVGYRGASLALDSGDVFLRASLTLAAATAVQTLTLGLWLAFRERGEIARVAASWRVSAPMGLTSMLGSLGWFTAFTLQTAAVVKALGQVELVFTFLVSVFWLKERSSAKEIGGVVLILASIGLIFWRSV</sequence>
<feature type="transmembrane region" description="Helical" evidence="1">
    <location>
        <begin position="69"/>
        <end position="92"/>
    </location>
</feature>
<reference evidence="4" key="1">
    <citation type="journal article" date="2019" name="Int. J. Syst. Evol. Microbiol.">
        <title>The Global Catalogue of Microorganisms (GCM) 10K type strain sequencing project: providing services to taxonomists for standard genome sequencing and annotation.</title>
        <authorList>
            <consortium name="The Broad Institute Genomics Platform"/>
            <consortium name="The Broad Institute Genome Sequencing Center for Infectious Disease"/>
            <person name="Wu L."/>
            <person name="Ma J."/>
        </authorList>
    </citation>
    <scope>NUCLEOTIDE SEQUENCE [LARGE SCALE GENOMIC DNA]</scope>
    <source>
        <strain evidence="4">JCM 18015</strain>
    </source>
</reference>
<keyword evidence="1" id="KW-0812">Transmembrane</keyword>
<name>A0ABP9L4H7_9RHOB</name>
<feature type="transmembrane region" description="Helical" evidence="1">
    <location>
        <begin position="285"/>
        <end position="302"/>
    </location>
</feature>
<dbReference type="RefSeq" id="WP_259549970.1">
    <property type="nucleotide sequence ID" value="NZ_BAABHW010000002.1"/>
</dbReference>
<feature type="transmembrane region" description="Helical" evidence="1">
    <location>
        <begin position="255"/>
        <end position="276"/>
    </location>
</feature>
<keyword evidence="4" id="KW-1185">Reference proteome</keyword>
<feature type="transmembrane region" description="Helical" evidence="1">
    <location>
        <begin position="160"/>
        <end position="178"/>
    </location>
</feature>
<evidence type="ECO:0000313" key="4">
    <source>
        <dbReference type="Proteomes" id="UP001499910"/>
    </source>
</evidence>